<evidence type="ECO:0000313" key="9">
    <source>
        <dbReference type="Proteomes" id="UP001225034"/>
    </source>
</evidence>
<dbReference type="Pfam" id="PF04464">
    <property type="entry name" value="Glyphos_transf"/>
    <property type="match status" value="1"/>
</dbReference>
<dbReference type="InterPro" id="IPR043149">
    <property type="entry name" value="TagF_N"/>
</dbReference>
<keyword evidence="5" id="KW-0777">Teichoic acid biosynthesis</keyword>
<dbReference type="Gene3D" id="3.40.50.12580">
    <property type="match status" value="1"/>
</dbReference>
<protein>
    <submittedName>
        <fullName evidence="8">CDP-glycerol glycerophosphotransferase</fullName>
        <ecNumber evidence="8">2.7.8.12</ecNumber>
    </submittedName>
</protein>
<reference evidence="8 9" key="1">
    <citation type="submission" date="2023-07" db="EMBL/GenBank/DDBJ databases">
        <title>Genomic Encyclopedia of Type Strains, Phase IV (KMG-IV): sequencing the most valuable type-strain genomes for metagenomic binning, comparative biology and taxonomic classification.</title>
        <authorList>
            <person name="Goeker M."/>
        </authorList>
    </citation>
    <scope>NUCLEOTIDE SEQUENCE [LARGE SCALE GENOMIC DNA]</scope>
    <source>
        <strain evidence="8 9">DSM 19154</strain>
    </source>
</reference>
<dbReference type="InterPro" id="IPR051612">
    <property type="entry name" value="Teichoic_Acid_Biosynth"/>
</dbReference>
<comment type="subcellular location">
    <subcellularLocation>
        <location evidence="1">Cell membrane</location>
        <topology evidence="1">Peripheral membrane protein</topology>
    </subcellularLocation>
</comment>
<name>A0ABT9YGS5_9BACI</name>
<dbReference type="RefSeq" id="WP_306981595.1">
    <property type="nucleotide sequence ID" value="NZ_JAUSUA010000002.1"/>
</dbReference>
<sequence length="719" mass="85192">MDKVSIITPLYNNDYKYITSCADLLMKQVYENFEWLIILDEINPQVAGLLANYEDLDIKLITDKDVTNVASARNVGIRNSEGQSLYFLDIDDYIHEHTLFCLVETMKTSSAQMVVGSVKKVNVKPSYSTSYSAMLDRMLKNRHIKASPIKSKKMRSSCLNILYNKSFVEDYSLSFDQSISDLSDVTFTMPAFEKALNVVFDKDAIYLKIRRNDAVQFPSLSQRSNRALVYPISIRLALKLLEPGSKISIMLSRRFLYSYHHRYFSDIYNGDINDHRRNILIEWAETFREVNIDEMKFNRFIHKVEVKYLINNNFTTATKMAKFRSVIKNIKKVIKKPKVAKKLIYTSYLSRKSSVKPTWILYESFLGKNYSDSPKYIFEYLNQAHPDKYKHIWVFDKGRKELPFKSTQVKRFGFKHMYYMARSKYMVNNMRQPKWFVKRKEQIFLETWHGTPLKKLVFDMNEVHSANPNYKLDFYEQSRSWDYLVSANKYSTQIFKRAFLFDNEILEYGYPRNDLLYSPDKDKIASELKEKLEIPLDKKIVLYAPTWRDDEYYKPGKYKFKLTMDLERMREELGNEYFFIVRTHYFIADHLDLDNVSDFVFNGSKYDDITELYLLSDVLITDYSSVFFDFANLKRPILFFTYDLEKYRDTLRGFYIDLQEDGPGPLIMNNDELISTLKNLDEVSSNYRDRLDRFHNEYCELDDGLASKRISEKVIVNNK</sequence>
<proteinExistence type="inferred from homology"/>
<keyword evidence="3" id="KW-1003">Cell membrane</keyword>
<dbReference type="Gene3D" id="3.40.50.11820">
    <property type="match status" value="1"/>
</dbReference>
<dbReference type="PANTHER" id="PTHR37316">
    <property type="entry name" value="TEICHOIC ACID GLYCEROL-PHOSPHATE PRIMASE"/>
    <property type="match status" value="1"/>
</dbReference>
<keyword evidence="9" id="KW-1185">Reference proteome</keyword>
<dbReference type="GO" id="GO:0047355">
    <property type="term" value="F:CDP-glycerol glycerophosphotransferase activity"/>
    <property type="evidence" value="ECO:0007669"/>
    <property type="project" value="UniProtKB-EC"/>
</dbReference>
<dbReference type="SUPFAM" id="SSF53448">
    <property type="entry name" value="Nucleotide-diphospho-sugar transferases"/>
    <property type="match status" value="1"/>
</dbReference>
<dbReference type="PANTHER" id="PTHR37316:SF3">
    <property type="entry name" value="TEICHOIC ACID GLYCEROL-PHOSPHATE TRANSFERASE"/>
    <property type="match status" value="1"/>
</dbReference>
<keyword evidence="4 8" id="KW-0808">Transferase</keyword>
<evidence type="ECO:0000256" key="6">
    <source>
        <dbReference type="ARBA" id="ARBA00023136"/>
    </source>
</evidence>
<dbReference type="Proteomes" id="UP001225034">
    <property type="component" value="Unassembled WGS sequence"/>
</dbReference>
<comment type="caution">
    <text evidence="8">The sequence shown here is derived from an EMBL/GenBank/DDBJ whole genome shotgun (WGS) entry which is preliminary data.</text>
</comment>
<accession>A0ABT9YGS5</accession>
<comment type="similarity">
    <text evidence="2">Belongs to the CDP-glycerol glycerophosphotransferase family.</text>
</comment>
<dbReference type="InterPro" id="IPR043148">
    <property type="entry name" value="TagF_C"/>
</dbReference>
<evidence type="ECO:0000256" key="1">
    <source>
        <dbReference type="ARBA" id="ARBA00004202"/>
    </source>
</evidence>
<dbReference type="EMBL" id="JAUSUA010000002">
    <property type="protein sequence ID" value="MDQ0206803.1"/>
    <property type="molecule type" value="Genomic_DNA"/>
</dbReference>
<evidence type="ECO:0000256" key="2">
    <source>
        <dbReference type="ARBA" id="ARBA00010488"/>
    </source>
</evidence>
<dbReference type="Gene3D" id="3.90.550.10">
    <property type="entry name" value="Spore Coat Polysaccharide Biosynthesis Protein SpsA, Chain A"/>
    <property type="match status" value="1"/>
</dbReference>
<keyword evidence="6" id="KW-0472">Membrane</keyword>
<dbReference type="EC" id="2.7.8.12" evidence="8"/>
<organism evidence="8 9">
    <name type="scientific">Alkalicoccobacillus murimartini</name>
    <dbReference type="NCBI Taxonomy" id="171685"/>
    <lineage>
        <taxon>Bacteria</taxon>
        <taxon>Bacillati</taxon>
        <taxon>Bacillota</taxon>
        <taxon>Bacilli</taxon>
        <taxon>Bacillales</taxon>
        <taxon>Bacillaceae</taxon>
        <taxon>Alkalicoccobacillus</taxon>
    </lineage>
</organism>
<evidence type="ECO:0000256" key="4">
    <source>
        <dbReference type="ARBA" id="ARBA00022679"/>
    </source>
</evidence>
<evidence type="ECO:0000259" key="7">
    <source>
        <dbReference type="Pfam" id="PF00535"/>
    </source>
</evidence>
<evidence type="ECO:0000313" key="8">
    <source>
        <dbReference type="EMBL" id="MDQ0206803.1"/>
    </source>
</evidence>
<feature type="domain" description="Glycosyltransferase 2-like" evidence="7">
    <location>
        <begin position="5"/>
        <end position="164"/>
    </location>
</feature>
<dbReference type="InterPro" id="IPR007554">
    <property type="entry name" value="Glycerophosphate_synth"/>
</dbReference>
<evidence type="ECO:0000256" key="5">
    <source>
        <dbReference type="ARBA" id="ARBA00022944"/>
    </source>
</evidence>
<dbReference type="InterPro" id="IPR001173">
    <property type="entry name" value="Glyco_trans_2-like"/>
</dbReference>
<dbReference type="InterPro" id="IPR029044">
    <property type="entry name" value="Nucleotide-diphossugar_trans"/>
</dbReference>
<dbReference type="Pfam" id="PF00535">
    <property type="entry name" value="Glycos_transf_2"/>
    <property type="match status" value="1"/>
</dbReference>
<evidence type="ECO:0000256" key="3">
    <source>
        <dbReference type="ARBA" id="ARBA00022475"/>
    </source>
</evidence>
<gene>
    <name evidence="8" type="ORF">J2S05_001602</name>
</gene>
<dbReference type="SUPFAM" id="SSF53756">
    <property type="entry name" value="UDP-Glycosyltransferase/glycogen phosphorylase"/>
    <property type="match status" value="1"/>
</dbReference>